<dbReference type="PANTHER" id="PTHR22872">
    <property type="entry name" value="BTK-BINDING PROTEIN-RELATED"/>
    <property type="match status" value="1"/>
</dbReference>
<feature type="region of interest" description="Disordered" evidence="4">
    <location>
        <begin position="1082"/>
        <end position="1137"/>
    </location>
</feature>
<feature type="region of interest" description="Disordered" evidence="4">
    <location>
        <begin position="940"/>
        <end position="986"/>
    </location>
</feature>
<feature type="repeat" description="RCC1" evidence="3">
    <location>
        <begin position="150"/>
        <end position="203"/>
    </location>
</feature>
<feature type="compositionally biased region" description="Basic residues" evidence="4">
    <location>
        <begin position="1105"/>
        <end position="1117"/>
    </location>
</feature>
<reference evidence="6 7" key="1">
    <citation type="submission" date="2023-10" db="EMBL/GenBank/DDBJ databases">
        <title>Genomes of two closely related lineages of the louse Polyplax serrata with different host specificities.</title>
        <authorList>
            <person name="Martinu J."/>
            <person name="Tarabai H."/>
            <person name="Stefka J."/>
            <person name="Hypsa V."/>
        </authorList>
    </citation>
    <scope>NUCLEOTIDE SEQUENCE [LARGE SCALE GENOMIC DNA]</scope>
    <source>
        <strain evidence="6">HR10_N</strain>
    </source>
</reference>
<feature type="repeat" description="RCC1" evidence="3">
    <location>
        <begin position="204"/>
        <end position="257"/>
    </location>
</feature>
<evidence type="ECO:0000313" key="7">
    <source>
        <dbReference type="Proteomes" id="UP001372834"/>
    </source>
</evidence>
<feature type="compositionally biased region" description="Low complexity" evidence="4">
    <location>
        <begin position="1162"/>
        <end position="1178"/>
    </location>
</feature>
<dbReference type="Gene3D" id="1.25.40.20">
    <property type="entry name" value="Ankyrin repeat-containing domain"/>
    <property type="match status" value="1"/>
</dbReference>
<dbReference type="AlphaFoldDB" id="A0AAN8PER1"/>
<organism evidence="6 7">
    <name type="scientific">Polyplax serrata</name>
    <name type="common">Common mouse louse</name>
    <dbReference type="NCBI Taxonomy" id="468196"/>
    <lineage>
        <taxon>Eukaryota</taxon>
        <taxon>Metazoa</taxon>
        <taxon>Ecdysozoa</taxon>
        <taxon>Arthropoda</taxon>
        <taxon>Hexapoda</taxon>
        <taxon>Insecta</taxon>
        <taxon>Pterygota</taxon>
        <taxon>Neoptera</taxon>
        <taxon>Paraneoptera</taxon>
        <taxon>Psocodea</taxon>
        <taxon>Troctomorpha</taxon>
        <taxon>Phthiraptera</taxon>
        <taxon>Anoplura</taxon>
        <taxon>Polyplacidae</taxon>
        <taxon>Polyplax</taxon>
    </lineage>
</organism>
<dbReference type="InterPro" id="IPR011333">
    <property type="entry name" value="SKP1/BTB/POZ_sf"/>
</dbReference>
<comment type="caution">
    <text evidence="6">The sequence shown here is derived from an EMBL/GenBank/DDBJ whole genome shotgun (WGS) entry which is preliminary data.</text>
</comment>
<feature type="domain" description="BTB" evidence="5">
    <location>
        <begin position="566"/>
        <end position="633"/>
    </location>
</feature>
<dbReference type="InterPro" id="IPR002110">
    <property type="entry name" value="Ankyrin_rpt"/>
</dbReference>
<dbReference type="PROSITE" id="PS50297">
    <property type="entry name" value="ANK_REP_REGION"/>
    <property type="match status" value="1"/>
</dbReference>
<dbReference type="InterPro" id="IPR051625">
    <property type="entry name" value="Signaling_Regulatory_Domain"/>
</dbReference>
<keyword evidence="1" id="KW-0677">Repeat</keyword>
<keyword evidence="2" id="KW-0040">ANK repeat</keyword>
<dbReference type="CDD" id="cd18500">
    <property type="entry name" value="BACK_IBtk"/>
    <property type="match status" value="1"/>
</dbReference>
<dbReference type="SMART" id="SM00248">
    <property type="entry name" value="ANK"/>
    <property type="match status" value="2"/>
</dbReference>
<dbReference type="PROSITE" id="PS50088">
    <property type="entry name" value="ANK_REPEAT"/>
    <property type="match status" value="1"/>
</dbReference>
<dbReference type="Pfam" id="PF00651">
    <property type="entry name" value="BTB"/>
    <property type="match status" value="2"/>
</dbReference>
<feature type="compositionally biased region" description="Polar residues" evidence="4">
    <location>
        <begin position="1118"/>
        <end position="1127"/>
    </location>
</feature>
<dbReference type="InterPro" id="IPR000210">
    <property type="entry name" value="BTB/POZ_dom"/>
</dbReference>
<evidence type="ECO:0000256" key="3">
    <source>
        <dbReference type="PROSITE-ProRule" id="PRU00235"/>
    </source>
</evidence>
<dbReference type="InterPro" id="IPR036770">
    <property type="entry name" value="Ankyrin_rpt-contain_sf"/>
</dbReference>
<evidence type="ECO:0000256" key="2">
    <source>
        <dbReference type="PROSITE-ProRule" id="PRU00023"/>
    </source>
</evidence>
<dbReference type="SMART" id="SM00225">
    <property type="entry name" value="BTB"/>
    <property type="match status" value="2"/>
</dbReference>
<dbReference type="SUPFAM" id="SSF48403">
    <property type="entry name" value="Ankyrin repeat"/>
    <property type="match status" value="1"/>
</dbReference>
<dbReference type="Pfam" id="PF12796">
    <property type="entry name" value="Ank_2"/>
    <property type="match status" value="1"/>
</dbReference>
<sequence length="1252" mass="140027">MAVTKGVVPVHECHYRCDPGKHGSNLTAAVTKASLSDEKVAAYLKWCCVKYANAVDSNGRSVLHMAASTGRLKFLMFLLNHKNININCKDHESCFAPLHRSLFYGQLHCAVRLIQAGANIAQNDADDLTPLDHVMKDRPSMLEYDTKQPCEVYVWGTNTYYNLGIGHNNSRANPEPLAFFRKHNISVKKAFMSKFHSLFIGSDGKVWVCGLGSGGRLGLGDEATTLVPKALKIGNTSSDTCKAASVGINHTLLLLENGSVWSFGSNNYHQLGHSPPPEEVPSPKAIKSLRGLNIIGISAAKFHSVFWTKNQLFTCGLHGGQLGHLPSNERTIIVPKVVTSLQLKTSTIEHVATSDGAMVVVSSKLDFYLFRDYQCKRMRTSKRFLPTKKICILGGHLDHKVYSSSLQEKGGDDLKILILAENNNIYLWQESYQQTTLCLLSLHRYINVTDMVLNRTSLLLTTKDGEAFMGQIKIKKRKNLAENDKPLSPKGTEKCIDVDDCDYIKLKRIPHVHRGVSIASDLKGRNFAVIQTHPKSGILIPYIESTDMKRNMKTLLETASEYDTLHDVVFDVGGTRYPAHRYVVSYSSDVLREMIDNSNSNNGVPLVKIDNIQPQIFERVLSYLYTGECDLQQVGACPLSFDPDTEAVQEVPHSFEQIFINKEEVSAFEHHKQQRSSKRKSASKTTKSKVKDPVNALKDASRVLGLSYLTTHLDSLVYDNGYIRRHKPCNVKLTPPKFSRKSLDNLWDISLRAEDGTIIKAHKCILVARLEYFNCMINNGWLESSLKAPLNLTIPSTVLEVLIRYLYTDEVPELLDSYDTDLASHVLVIADEFFCTRLKEIAEVSLSNMITLKIAAEMLQLAVTYNAKQLKECAMEFICLNLPALLESRSLDILDDSLLTDLRDFYRSWLPCMKRRCVTVESNEPSDDLVNKIYETEPVSLDKVEEDSPETKPTPKTPKDKSQRKKRNSESERIRNTSIGSITSDEELLNSMTNKLSDSFGSDETWIKVTSHGSKPQAKAKVPANENSTPKTTAVVRTLNFPVPHSTPVKVVRPPVPVKKESLSDLENDFVLLTSTSDREFPALGSSLPERTVTGPKSPNEISKKFVKLSQKQRKKLATQSLSQEETTPPPKSAEEVKSVWGIGSRMDTQTMADVMKETKSSKQSPLASSPSWQASSSPECSLSAIMAAERHQREMIARMKSKPLEYTQMEDKAIDDLTLLYDISNVTDERITIRRADSFAVSPPVWVSNNR</sequence>
<proteinExistence type="predicted"/>
<dbReference type="SUPFAM" id="SSF54695">
    <property type="entry name" value="POZ domain"/>
    <property type="match status" value="2"/>
</dbReference>
<dbReference type="InterPro" id="IPR000408">
    <property type="entry name" value="Reg_chr_condens"/>
</dbReference>
<feature type="domain" description="BTB" evidence="5">
    <location>
        <begin position="747"/>
        <end position="811"/>
    </location>
</feature>
<feature type="region of interest" description="Disordered" evidence="4">
    <location>
        <begin position="1010"/>
        <end position="1029"/>
    </location>
</feature>
<protein>
    <recommendedName>
        <fullName evidence="5">BTB domain-containing protein</fullName>
    </recommendedName>
</protein>
<dbReference type="PROSITE" id="PS50097">
    <property type="entry name" value="BTB"/>
    <property type="match status" value="2"/>
</dbReference>
<dbReference type="InterPro" id="IPR009091">
    <property type="entry name" value="RCC1/BLIP-II"/>
</dbReference>
<dbReference type="Gene3D" id="2.130.10.30">
    <property type="entry name" value="Regulator of chromosome condensation 1/beta-lactamase-inhibitor protein II"/>
    <property type="match status" value="1"/>
</dbReference>
<feature type="repeat" description="RCC1" evidence="3">
    <location>
        <begin position="258"/>
        <end position="310"/>
    </location>
</feature>
<feature type="compositionally biased region" description="Basic residues" evidence="4">
    <location>
        <begin position="672"/>
        <end position="688"/>
    </location>
</feature>
<feature type="region of interest" description="Disordered" evidence="4">
    <location>
        <begin position="669"/>
        <end position="692"/>
    </location>
</feature>
<evidence type="ECO:0000256" key="4">
    <source>
        <dbReference type="SAM" id="MobiDB-lite"/>
    </source>
</evidence>
<accession>A0AAN8PER1</accession>
<feature type="repeat" description="ANK" evidence="2">
    <location>
        <begin position="58"/>
        <end position="91"/>
    </location>
</feature>
<dbReference type="PANTHER" id="PTHR22872:SF2">
    <property type="entry name" value="INHIBITOR OF BRUTON TYROSINE KINASE"/>
    <property type="match status" value="1"/>
</dbReference>
<dbReference type="SUPFAM" id="SSF50985">
    <property type="entry name" value="RCC1/BLIP-II"/>
    <property type="match status" value="1"/>
</dbReference>
<evidence type="ECO:0000313" key="6">
    <source>
        <dbReference type="EMBL" id="KAK6629653.1"/>
    </source>
</evidence>
<dbReference type="EMBL" id="JAWJWE010000036">
    <property type="protein sequence ID" value="KAK6629653.1"/>
    <property type="molecule type" value="Genomic_DNA"/>
</dbReference>
<evidence type="ECO:0000259" key="5">
    <source>
        <dbReference type="PROSITE" id="PS50097"/>
    </source>
</evidence>
<dbReference type="Pfam" id="PF00415">
    <property type="entry name" value="RCC1"/>
    <property type="match status" value="3"/>
</dbReference>
<feature type="region of interest" description="Disordered" evidence="4">
    <location>
        <begin position="1155"/>
        <end position="1178"/>
    </location>
</feature>
<dbReference type="Gene3D" id="3.30.710.10">
    <property type="entry name" value="Potassium Channel Kv1.1, Chain A"/>
    <property type="match status" value="2"/>
</dbReference>
<evidence type="ECO:0000256" key="1">
    <source>
        <dbReference type="ARBA" id="ARBA00022737"/>
    </source>
</evidence>
<name>A0AAN8PER1_POLSC</name>
<gene>
    <name evidence="6" type="ORF">RUM43_003471</name>
</gene>
<dbReference type="PROSITE" id="PS50012">
    <property type="entry name" value="RCC1_3"/>
    <property type="match status" value="3"/>
</dbReference>
<dbReference type="Proteomes" id="UP001372834">
    <property type="component" value="Unassembled WGS sequence"/>
</dbReference>